<dbReference type="Proteomes" id="UP000076858">
    <property type="component" value="Unassembled WGS sequence"/>
</dbReference>
<gene>
    <name evidence="1" type="ORF">APZ42_026687</name>
</gene>
<keyword evidence="2" id="KW-1185">Reference proteome</keyword>
<dbReference type="AlphaFoldDB" id="A0A164S2Z3"/>
<evidence type="ECO:0000313" key="1">
    <source>
        <dbReference type="EMBL" id="KZS09196.1"/>
    </source>
</evidence>
<name>A0A164S2Z3_9CRUS</name>
<organism evidence="1 2">
    <name type="scientific">Daphnia magna</name>
    <dbReference type="NCBI Taxonomy" id="35525"/>
    <lineage>
        <taxon>Eukaryota</taxon>
        <taxon>Metazoa</taxon>
        <taxon>Ecdysozoa</taxon>
        <taxon>Arthropoda</taxon>
        <taxon>Crustacea</taxon>
        <taxon>Branchiopoda</taxon>
        <taxon>Diplostraca</taxon>
        <taxon>Cladocera</taxon>
        <taxon>Anomopoda</taxon>
        <taxon>Daphniidae</taxon>
        <taxon>Daphnia</taxon>
    </lineage>
</organism>
<accession>A0A164S2Z3</accession>
<dbReference type="EMBL" id="LRGB01002101">
    <property type="protein sequence ID" value="KZS09196.1"/>
    <property type="molecule type" value="Genomic_DNA"/>
</dbReference>
<proteinExistence type="predicted"/>
<protein>
    <submittedName>
        <fullName evidence="1">Uncharacterized protein</fullName>
    </submittedName>
</protein>
<comment type="caution">
    <text evidence="1">The sequence shown here is derived from an EMBL/GenBank/DDBJ whole genome shotgun (WGS) entry which is preliminary data.</text>
</comment>
<evidence type="ECO:0000313" key="2">
    <source>
        <dbReference type="Proteomes" id="UP000076858"/>
    </source>
</evidence>
<sequence length="105" mass="11795">MSAIMDAGKKKDGIIFAGTDCNDNKPYPIAKIDCCFDIDGKITSLEAKKKMMKTVGVDMKKMADEAKQLRWESAKLMLENLWKYNMLQVEESACAAVVAKTQHHH</sequence>
<reference evidence="1 2" key="1">
    <citation type="submission" date="2016-03" db="EMBL/GenBank/DDBJ databases">
        <title>EvidentialGene: Evidence-directed Construction of Genes on Genomes.</title>
        <authorList>
            <person name="Gilbert D.G."/>
            <person name="Choi J.-H."/>
            <person name="Mockaitis K."/>
            <person name="Colbourne J."/>
            <person name="Pfrender M."/>
        </authorList>
    </citation>
    <scope>NUCLEOTIDE SEQUENCE [LARGE SCALE GENOMIC DNA]</scope>
    <source>
        <strain evidence="1 2">Xinb3</strain>
        <tissue evidence="1">Complete organism</tissue>
    </source>
</reference>
<dbReference type="OrthoDB" id="6340680at2759"/>